<reference evidence="4" key="1">
    <citation type="journal article" date="2013" name="Stand. Genomic Sci.">
        <title>Complete genome sequence of Desulfocapsa sulfexigens, a marine deltaproteobacterium specialized in disproportionating inorganic sulfur compounds.</title>
        <authorList>
            <person name="Finster K.W."/>
            <person name="Kjeldsen K.U."/>
            <person name="Kube M."/>
            <person name="Reinhardt R."/>
            <person name="Mussmann M."/>
            <person name="Amann R."/>
            <person name="Schreiber L."/>
        </authorList>
    </citation>
    <scope>NUCLEOTIDE SEQUENCE [LARGE SCALE GENOMIC DNA]</scope>
    <source>
        <strain evidence="4">DSM 10523 / SB164P1</strain>
    </source>
</reference>
<dbReference type="PATRIC" id="fig|1167006.5.peg.2774"/>
<dbReference type="Proteomes" id="UP000011721">
    <property type="component" value="Chromosome"/>
</dbReference>
<evidence type="ECO:0000256" key="1">
    <source>
        <dbReference type="ARBA" id="ARBA00010634"/>
    </source>
</evidence>
<evidence type="ECO:0000256" key="2">
    <source>
        <dbReference type="ARBA" id="ARBA00022729"/>
    </source>
</evidence>
<keyword evidence="2" id="KW-0732">Signal</keyword>
<gene>
    <name evidence="3" type="ordered locus">UWK_02559</name>
</gene>
<dbReference type="EMBL" id="CP003985">
    <property type="protein sequence ID" value="AGF79095.1"/>
    <property type="molecule type" value="Genomic_DNA"/>
</dbReference>
<dbReference type="GO" id="GO:0120010">
    <property type="term" value="P:intermembrane phospholipid transfer"/>
    <property type="evidence" value="ECO:0007669"/>
    <property type="project" value="TreeGrafter"/>
</dbReference>
<keyword evidence="4" id="KW-1185">Reference proteome</keyword>
<dbReference type="InterPro" id="IPR007428">
    <property type="entry name" value="MlaA"/>
</dbReference>
<dbReference type="PRINTS" id="PR01805">
    <property type="entry name" value="VACJLIPOPROT"/>
</dbReference>
<accession>M1PHL7</accession>
<evidence type="ECO:0000313" key="4">
    <source>
        <dbReference type="Proteomes" id="UP000011721"/>
    </source>
</evidence>
<name>M1PHL7_DESSD</name>
<dbReference type="Pfam" id="PF04333">
    <property type="entry name" value="MlaA"/>
    <property type="match status" value="1"/>
</dbReference>
<dbReference type="PANTHER" id="PTHR30035">
    <property type="entry name" value="LIPOPROTEIN VACJ-RELATED"/>
    <property type="match status" value="1"/>
</dbReference>
<evidence type="ECO:0000313" key="3">
    <source>
        <dbReference type="EMBL" id="AGF79095.1"/>
    </source>
</evidence>
<dbReference type="AlphaFoldDB" id="M1PHL7"/>
<dbReference type="STRING" id="1167006.UWK_02559"/>
<dbReference type="KEGG" id="dsf:UWK_02559"/>
<dbReference type="eggNOG" id="COG2853">
    <property type="taxonomic scope" value="Bacteria"/>
</dbReference>
<organism evidence="3 4">
    <name type="scientific">Desulfocapsa sulfexigens (strain DSM 10523 / SB164P1)</name>
    <dbReference type="NCBI Taxonomy" id="1167006"/>
    <lineage>
        <taxon>Bacteria</taxon>
        <taxon>Pseudomonadati</taxon>
        <taxon>Thermodesulfobacteriota</taxon>
        <taxon>Desulfobulbia</taxon>
        <taxon>Desulfobulbales</taxon>
        <taxon>Desulfocapsaceae</taxon>
        <taxon>Desulfocapsa</taxon>
    </lineage>
</organism>
<comment type="similarity">
    <text evidence="1">Belongs to the MlaA family.</text>
</comment>
<dbReference type="PANTHER" id="PTHR30035:SF3">
    <property type="entry name" value="INTERMEMBRANE PHOSPHOLIPID TRANSPORT SYSTEM LIPOPROTEIN MLAA"/>
    <property type="match status" value="1"/>
</dbReference>
<keyword evidence="3" id="KW-0449">Lipoprotein</keyword>
<sequence length="278" mass="31942">MKTLLYPKIIILFTLLLLLCCSFGCSQKGSAVAFQDVVIEDDEVPVDKMDMLLNDDFFDEEKVVEQIYYDPLEPMNRVFFEFNDKLYYWFLSPLNTAYTAILPWDIRFSIGNFVNNLAAPIRLVNNLLQLKIKDAGVEISRFLINSTLGVFGFGDPAMLDFGLAPREEDFGQTLGYWGVGEGVYLCVPIIGPSNVRDLVGFTADAYTHPMVYYIDELYVSAGYYAGSRVNLLSLNPEVYEDLKKYSLDPYVSMRQVYLEYRRKKIDDNPMQRRSDNEL</sequence>
<dbReference type="OrthoDB" id="9785326at2"/>
<dbReference type="GO" id="GO:0016020">
    <property type="term" value="C:membrane"/>
    <property type="evidence" value="ECO:0007669"/>
    <property type="project" value="InterPro"/>
</dbReference>
<dbReference type="HOGENOM" id="CLU_059326_2_1_7"/>
<protein>
    <submittedName>
        <fullName evidence="3">Surface lipoprotein</fullName>
    </submittedName>
</protein>
<proteinExistence type="inferred from homology"/>